<feature type="region of interest" description="Disordered" evidence="13">
    <location>
        <begin position="77"/>
        <end position="97"/>
    </location>
</feature>
<dbReference type="GO" id="GO:0016887">
    <property type="term" value="F:ATP hydrolysis activity"/>
    <property type="evidence" value="ECO:0007669"/>
    <property type="project" value="TreeGrafter"/>
</dbReference>
<comment type="similarity">
    <text evidence="2 11">Belongs to the SNF2/RAD54 helicase family.</text>
</comment>
<dbReference type="GO" id="GO:0006281">
    <property type="term" value="P:DNA repair"/>
    <property type="evidence" value="ECO:0007669"/>
    <property type="project" value="UniProtKB-UniRule"/>
</dbReference>
<dbReference type="EC" id="3.6.4.-" evidence="11"/>
<dbReference type="GO" id="GO:0003677">
    <property type="term" value="F:DNA binding"/>
    <property type="evidence" value="ECO:0007669"/>
    <property type="project" value="UniProtKB-UniRule"/>
</dbReference>
<evidence type="ECO:0000256" key="2">
    <source>
        <dbReference type="ARBA" id="ARBA00007025"/>
    </source>
</evidence>
<evidence type="ECO:0000259" key="14">
    <source>
        <dbReference type="PROSITE" id="PS51192"/>
    </source>
</evidence>
<dbReference type="GO" id="GO:0031011">
    <property type="term" value="C:Ino80 complex"/>
    <property type="evidence" value="ECO:0007669"/>
    <property type="project" value="UniProtKB-UniRule"/>
</dbReference>
<evidence type="ECO:0000256" key="7">
    <source>
        <dbReference type="ARBA" id="ARBA00022840"/>
    </source>
</evidence>
<organism evidence="16">
    <name type="scientific">Brassica cretica</name>
    <name type="common">Mustard</name>
    <dbReference type="NCBI Taxonomy" id="69181"/>
    <lineage>
        <taxon>Eukaryota</taxon>
        <taxon>Viridiplantae</taxon>
        <taxon>Streptophyta</taxon>
        <taxon>Embryophyta</taxon>
        <taxon>Tracheophyta</taxon>
        <taxon>Spermatophyta</taxon>
        <taxon>Magnoliopsida</taxon>
        <taxon>eudicotyledons</taxon>
        <taxon>Gunneridae</taxon>
        <taxon>Pentapetalae</taxon>
        <taxon>rosids</taxon>
        <taxon>malvids</taxon>
        <taxon>Brassicales</taxon>
        <taxon>Brassicaceae</taxon>
        <taxon>Brassiceae</taxon>
        <taxon>Brassica</taxon>
    </lineage>
</organism>
<accession>A0A8S9L7B0</accession>
<dbReference type="PANTHER" id="PTHR45685">
    <property type="entry name" value="HELICASE SRCAP-RELATED"/>
    <property type="match status" value="1"/>
</dbReference>
<evidence type="ECO:0000256" key="12">
    <source>
        <dbReference type="SAM" id="Coils"/>
    </source>
</evidence>
<comment type="subcellular location">
    <subcellularLocation>
        <location evidence="1 11">Nucleus</location>
    </subcellularLocation>
</comment>
<evidence type="ECO:0000256" key="1">
    <source>
        <dbReference type="ARBA" id="ARBA00004123"/>
    </source>
</evidence>
<keyword evidence="4" id="KW-0547">Nucleotide-binding</keyword>
<name>A0A8S9L7B0_BRACR</name>
<evidence type="ECO:0000256" key="6">
    <source>
        <dbReference type="ARBA" id="ARBA00022801"/>
    </source>
</evidence>
<evidence type="ECO:0000313" key="16">
    <source>
        <dbReference type="EMBL" id="KAF2601817.1"/>
    </source>
</evidence>
<comment type="function">
    <text evidence="11">ATPase component of the INO80 complex which remodels chromatin by shifting nucleosomes and is involved in DNA repair.</text>
</comment>
<evidence type="ECO:0000256" key="3">
    <source>
        <dbReference type="ARBA" id="ARBA00019805"/>
    </source>
</evidence>
<dbReference type="InterPro" id="IPR000330">
    <property type="entry name" value="SNF2_N"/>
</dbReference>
<comment type="catalytic activity">
    <reaction evidence="11">
        <text>ATP + H2O = ADP + phosphate + H(+)</text>
        <dbReference type="Rhea" id="RHEA:13065"/>
        <dbReference type="ChEBI" id="CHEBI:15377"/>
        <dbReference type="ChEBI" id="CHEBI:15378"/>
        <dbReference type="ChEBI" id="CHEBI:30616"/>
        <dbReference type="ChEBI" id="CHEBI:43474"/>
        <dbReference type="ChEBI" id="CHEBI:456216"/>
    </reaction>
</comment>
<sequence>MSRDMLLFWKRFDKQMAEERKKQEKEAAEALKREQELREAQRLNFLIKQTELYSHFMQNKTDSKPSESLSIADENLVDKGLREPAAAEPSEVEDPEEAKMKADALKAAQEAVSKQKKITDAFDTESMKLRQTSDIEGPPNDVSVSGSGNIDLHNPSTMPATSTVQTPELFKGTLKEYQMKGLQWLVNCYEQGLNGILADEMGLGKTIQAMAFLAHLAEEKNIWGPFLVVAPASVLNNWSDEISRFCPDLKTLPYWGGLQERTILRKNINPKRMYRRDAGFHILITSYQLLVTDEKYFRRVKWQYMVLDEAQAIKNSTSIRWKTLLSFNCRNRLLLTGTPIQNNMAELWALLHFIMPMLFDSHEQFNEWFSRGIENHAEHGGTLNEHQLNRLHAILKPFMLRRLKKDVVSELTTKTEVTIHCNLSSRQQAFYQAIKNKISLAELLDGNRGHFNEKKLLNLMNIVIQLRKASSLVKPAFTSLLSFNVCNHPELFERNEGSSYLYFGVMSNSLLPPPFVATVTDVCKSNYTRATFSYQISRSGVETEEPGFAADDDEEFHSGPKLQFRVGSSKARWVTELGMAEVEVKRGKLWTTTGIIRSGKTYCFIEEALYLSEIGELQILGNEDVVIPLKGLYEMVTEEKSGCCWESYEVYRYLKGLGYILGRHGVPWTSKGAAIMTPSGEGEDSVTKLLGDMQLCDARAVFDVYLPNSRFKKSSPGEPSFVACLSGDSPPSKEDVRVLQSRIAAPLRFCHIAQGRVSFFSFSSINLPILP</sequence>
<dbReference type="Pfam" id="PF00176">
    <property type="entry name" value="SNF2-rel_dom"/>
    <property type="match status" value="1"/>
</dbReference>
<dbReference type="SMART" id="SM00487">
    <property type="entry name" value="DEXDc"/>
    <property type="match status" value="1"/>
</dbReference>
<dbReference type="Pfam" id="PF12928">
    <property type="entry name" value="tRNA_int_end_N2"/>
    <property type="match status" value="1"/>
</dbReference>
<keyword evidence="5 11" id="KW-0227">DNA damage</keyword>
<dbReference type="PROSITE" id="PS51192">
    <property type="entry name" value="HELICASE_ATP_BIND_1"/>
    <property type="match status" value="1"/>
</dbReference>
<evidence type="ECO:0000259" key="15">
    <source>
        <dbReference type="PROSITE" id="PS51413"/>
    </source>
</evidence>
<dbReference type="Gene3D" id="3.40.50.10810">
    <property type="entry name" value="Tandem AAA-ATPase domain"/>
    <property type="match status" value="1"/>
</dbReference>
<dbReference type="InterPro" id="IPR027417">
    <property type="entry name" value="P-loop_NTPase"/>
</dbReference>
<evidence type="ECO:0000256" key="8">
    <source>
        <dbReference type="ARBA" id="ARBA00023125"/>
    </source>
</evidence>
<dbReference type="SUPFAM" id="SSF52540">
    <property type="entry name" value="P-loop containing nucleoside triphosphate hydrolases"/>
    <property type="match status" value="1"/>
</dbReference>
<proteinExistence type="inferred from homology"/>
<evidence type="ECO:0000256" key="11">
    <source>
        <dbReference type="RuleBase" id="RU368001"/>
    </source>
</evidence>
<keyword evidence="12" id="KW-0175">Coiled coil</keyword>
<protein>
    <recommendedName>
        <fullName evidence="3 11">Chromatin-remodeling ATPase INO80</fullName>
        <ecNumber evidence="11">3.6.4.-</ecNumber>
    </recommendedName>
</protein>
<feature type="domain" description="Helicase ATP-binding" evidence="14">
    <location>
        <begin position="186"/>
        <end position="357"/>
    </location>
</feature>
<dbReference type="EMBL" id="QGKY02000094">
    <property type="protein sequence ID" value="KAF2601817.1"/>
    <property type="molecule type" value="Genomic_DNA"/>
</dbReference>
<evidence type="ECO:0000256" key="4">
    <source>
        <dbReference type="ARBA" id="ARBA00022741"/>
    </source>
</evidence>
<gene>
    <name evidence="16" type="ORF">F2Q70_00026658</name>
</gene>
<dbReference type="GO" id="GO:0042393">
    <property type="term" value="F:histone binding"/>
    <property type="evidence" value="ECO:0007669"/>
    <property type="project" value="TreeGrafter"/>
</dbReference>
<comment type="domain">
    <text evidence="11">The DBINO region is involved in binding to DNA.</text>
</comment>
<dbReference type="GO" id="GO:0006338">
    <property type="term" value="P:chromatin remodeling"/>
    <property type="evidence" value="ECO:0007669"/>
    <property type="project" value="UniProtKB-UniRule"/>
</dbReference>
<comment type="subunit">
    <text evidence="11">Component of the INO80 chromatin-remodeling complex.</text>
</comment>
<dbReference type="GO" id="GO:0005524">
    <property type="term" value="F:ATP binding"/>
    <property type="evidence" value="ECO:0007669"/>
    <property type="project" value="UniProtKB-UniRule"/>
</dbReference>
<evidence type="ECO:0000256" key="5">
    <source>
        <dbReference type="ARBA" id="ARBA00022763"/>
    </source>
</evidence>
<dbReference type="Pfam" id="PF13892">
    <property type="entry name" value="DBINO"/>
    <property type="match status" value="1"/>
</dbReference>
<keyword evidence="6 11" id="KW-0378">Hydrolase</keyword>
<dbReference type="InterPro" id="IPR038718">
    <property type="entry name" value="SNF2-like_sf"/>
</dbReference>
<reference evidence="16" key="1">
    <citation type="submission" date="2019-12" db="EMBL/GenBank/DDBJ databases">
        <title>Genome sequencing and annotation of Brassica cretica.</title>
        <authorList>
            <person name="Studholme D.J."/>
            <person name="Sarris P.F."/>
        </authorList>
    </citation>
    <scope>NUCLEOTIDE SEQUENCE</scope>
    <source>
        <strain evidence="16">PFS-102/07</strain>
        <tissue evidence="16">Leaf</tissue>
    </source>
</reference>
<feature type="domain" description="DBINO" evidence="15">
    <location>
        <begin position="1"/>
        <end position="63"/>
    </location>
</feature>
<keyword evidence="10" id="KW-0539">Nucleus</keyword>
<dbReference type="InterPro" id="IPR024336">
    <property type="entry name" value="tRNA_splic_suSen54_N"/>
</dbReference>
<keyword evidence="9 11" id="KW-0234">DNA repair</keyword>
<dbReference type="PROSITE" id="PS51413">
    <property type="entry name" value="DBINO"/>
    <property type="match status" value="1"/>
</dbReference>
<keyword evidence="7 11" id="KW-0067">ATP-binding</keyword>
<evidence type="ECO:0000256" key="13">
    <source>
        <dbReference type="SAM" id="MobiDB-lite"/>
    </source>
</evidence>
<dbReference type="InterPro" id="IPR014001">
    <property type="entry name" value="Helicase_ATP-bd"/>
</dbReference>
<evidence type="ECO:0000256" key="9">
    <source>
        <dbReference type="ARBA" id="ARBA00023204"/>
    </source>
</evidence>
<comment type="caution">
    <text evidence="16">The sequence shown here is derived from an EMBL/GenBank/DDBJ whole genome shotgun (WGS) entry which is preliminary data.</text>
</comment>
<dbReference type="PANTHER" id="PTHR45685:SF2">
    <property type="entry name" value="CHROMATIN-REMODELING ATPASE INO80"/>
    <property type="match status" value="1"/>
</dbReference>
<keyword evidence="8 11" id="KW-0238">DNA-binding</keyword>
<dbReference type="InterPro" id="IPR050520">
    <property type="entry name" value="INO80/SWR1_helicase"/>
</dbReference>
<dbReference type="AlphaFoldDB" id="A0A8S9L7B0"/>
<dbReference type="InterPro" id="IPR020838">
    <property type="entry name" value="DBINO"/>
</dbReference>
<evidence type="ECO:0000256" key="10">
    <source>
        <dbReference type="ARBA" id="ARBA00023242"/>
    </source>
</evidence>
<feature type="coiled-coil region" evidence="12">
    <location>
        <begin position="13"/>
        <end position="41"/>
    </location>
</feature>
<dbReference type="FunFam" id="3.40.50.10810:FF:000006">
    <property type="entry name" value="Putative DNA helicase INO80"/>
    <property type="match status" value="1"/>
</dbReference>